<dbReference type="Proteomes" id="UP001060215">
    <property type="component" value="Chromosome 6"/>
</dbReference>
<proteinExistence type="predicted"/>
<keyword evidence="2" id="KW-1185">Reference proteome</keyword>
<dbReference type="EMBL" id="CM045763">
    <property type="protein sequence ID" value="KAI8023117.1"/>
    <property type="molecule type" value="Genomic_DNA"/>
</dbReference>
<evidence type="ECO:0000313" key="1">
    <source>
        <dbReference type="EMBL" id="KAI8023117.1"/>
    </source>
</evidence>
<gene>
    <name evidence="1" type="ORF">LOK49_LG03G01837</name>
</gene>
<sequence length="32" mass="3794">MRKLESLDTPKSRKKDTFMASSPWSFIEIVQH</sequence>
<evidence type="ECO:0000313" key="2">
    <source>
        <dbReference type="Proteomes" id="UP001060215"/>
    </source>
</evidence>
<reference evidence="1 2" key="1">
    <citation type="journal article" date="2022" name="Plant J.">
        <title>Chromosome-level genome of Camellia lanceoleosa provides a valuable resource for understanding genome evolution and self-incompatibility.</title>
        <authorList>
            <person name="Gong W."/>
            <person name="Xiao S."/>
            <person name="Wang L."/>
            <person name="Liao Z."/>
            <person name="Chang Y."/>
            <person name="Mo W."/>
            <person name="Hu G."/>
            <person name="Li W."/>
            <person name="Zhao G."/>
            <person name="Zhu H."/>
            <person name="Hu X."/>
            <person name="Ji K."/>
            <person name="Xiang X."/>
            <person name="Song Q."/>
            <person name="Yuan D."/>
            <person name="Jin S."/>
            <person name="Zhang L."/>
        </authorList>
    </citation>
    <scope>NUCLEOTIDE SEQUENCE [LARGE SCALE GENOMIC DNA]</scope>
    <source>
        <strain evidence="1">SQ_2022a</strain>
    </source>
</reference>
<organism evidence="1 2">
    <name type="scientific">Camellia lanceoleosa</name>
    <dbReference type="NCBI Taxonomy" id="1840588"/>
    <lineage>
        <taxon>Eukaryota</taxon>
        <taxon>Viridiplantae</taxon>
        <taxon>Streptophyta</taxon>
        <taxon>Embryophyta</taxon>
        <taxon>Tracheophyta</taxon>
        <taxon>Spermatophyta</taxon>
        <taxon>Magnoliopsida</taxon>
        <taxon>eudicotyledons</taxon>
        <taxon>Gunneridae</taxon>
        <taxon>Pentapetalae</taxon>
        <taxon>asterids</taxon>
        <taxon>Ericales</taxon>
        <taxon>Theaceae</taxon>
        <taxon>Camellia</taxon>
    </lineage>
</organism>
<protein>
    <submittedName>
        <fullName evidence="1">Uncharacterized protein</fullName>
    </submittedName>
</protein>
<comment type="caution">
    <text evidence="1">The sequence shown here is derived from an EMBL/GenBank/DDBJ whole genome shotgun (WGS) entry which is preliminary data.</text>
</comment>
<name>A0ACC0IB48_9ERIC</name>
<accession>A0ACC0IB48</accession>